<evidence type="ECO:0000313" key="3">
    <source>
        <dbReference type="Proteomes" id="UP001209878"/>
    </source>
</evidence>
<protein>
    <submittedName>
        <fullName evidence="2">Uncharacterized protein</fullName>
    </submittedName>
</protein>
<accession>A0AAD9NB80</accession>
<feature type="compositionally biased region" description="Polar residues" evidence="1">
    <location>
        <begin position="1"/>
        <end position="15"/>
    </location>
</feature>
<reference evidence="2" key="1">
    <citation type="journal article" date="2023" name="Mol. Biol. Evol.">
        <title>Third-Generation Sequencing Reveals the Adaptive Role of the Epigenome in Three Deep-Sea Polychaetes.</title>
        <authorList>
            <person name="Perez M."/>
            <person name="Aroh O."/>
            <person name="Sun Y."/>
            <person name="Lan Y."/>
            <person name="Juniper S.K."/>
            <person name="Young C.R."/>
            <person name="Angers B."/>
            <person name="Qian P.Y."/>
        </authorList>
    </citation>
    <scope>NUCLEOTIDE SEQUENCE</scope>
    <source>
        <strain evidence="2">R07B-5</strain>
    </source>
</reference>
<sequence length="50" mass="5862">MSTTLRSRTLKATSTWDRDTAPETKTKKSRFKEELRPEDSIRQVSRHLQG</sequence>
<name>A0AAD9NB80_RIDPI</name>
<organism evidence="2 3">
    <name type="scientific">Ridgeia piscesae</name>
    <name type="common">Tubeworm</name>
    <dbReference type="NCBI Taxonomy" id="27915"/>
    <lineage>
        <taxon>Eukaryota</taxon>
        <taxon>Metazoa</taxon>
        <taxon>Spiralia</taxon>
        <taxon>Lophotrochozoa</taxon>
        <taxon>Annelida</taxon>
        <taxon>Polychaeta</taxon>
        <taxon>Sedentaria</taxon>
        <taxon>Canalipalpata</taxon>
        <taxon>Sabellida</taxon>
        <taxon>Siboglinidae</taxon>
        <taxon>Ridgeia</taxon>
    </lineage>
</organism>
<proteinExistence type="predicted"/>
<gene>
    <name evidence="2" type="ORF">NP493_1625g00011</name>
</gene>
<dbReference type="AlphaFoldDB" id="A0AAD9NB80"/>
<evidence type="ECO:0000313" key="2">
    <source>
        <dbReference type="EMBL" id="KAK2160824.1"/>
    </source>
</evidence>
<keyword evidence="3" id="KW-1185">Reference proteome</keyword>
<feature type="compositionally biased region" description="Basic and acidic residues" evidence="1">
    <location>
        <begin position="16"/>
        <end position="41"/>
    </location>
</feature>
<comment type="caution">
    <text evidence="2">The sequence shown here is derived from an EMBL/GenBank/DDBJ whole genome shotgun (WGS) entry which is preliminary data.</text>
</comment>
<evidence type="ECO:0000256" key="1">
    <source>
        <dbReference type="SAM" id="MobiDB-lite"/>
    </source>
</evidence>
<dbReference type="Proteomes" id="UP001209878">
    <property type="component" value="Unassembled WGS sequence"/>
</dbReference>
<feature type="region of interest" description="Disordered" evidence="1">
    <location>
        <begin position="1"/>
        <end position="50"/>
    </location>
</feature>
<dbReference type="EMBL" id="JAODUO010001625">
    <property type="protein sequence ID" value="KAK2160824.1"/>
    <property type="molecule type" value="Genomic_DNA"/>
</dbReference>